<evidence type="ECO:0000256" key="6">
    <source>
        <dbReference type="ARBA" id="ARBA00022801"/>
    </source>
</evidence>
<dbReference type="InterPro" id="IPR002048">
    <property type="entry name" value="EF_hand_dom"/>
</dbReference>
<name>A0AAJ7BLZ1_CEPCN</name>
<dbReference type="GO" id="GO:1990380">
    <property type="term" value="F:K48-linked deubiquitinase activity"/>
    <property type="evidence" value="ECO:0007669"/>
    <property type="project" value="UniProtKB-UniRule"/>
</dbReference>
<dbReference type="GO" id="GO:0004843">
    <property type="term" value="F:cysteine-type deubiquitinase activity"/>
    <property type="evidence" value="ECO:0007669"/>
    <property type="project" value="UniProtKB-UniRule"/>
</dbReference>
<dbReference type="PROSITE" id="PS50222">
    <property type="entry name" value="EF_HAND_2"/>
    <property type="match status" value="1"/>
</dbReference>
<accession>A0AAJ7BLZ1</accession>
<dbReference type="Proteomes" id="UP000694920">
    <property type="component" value="Unplaced"/>
</dbReference>
<evidence type="ECO:0000313" key="10">
    <source>
        <dbReference type="Proteomes" id="UP000694920"/>
    </source>
</evidence>
<organism evidence="10 11">
    <name type="scientific">Cephus cinctus</name>
    <name type="common">Wheat stem sawfly</name>
    <dbReference type="NCBI Taxonomy" id="211228"/>
    <lineage>
        <taxon>Eukaryota</taxon>
        <taxon>Metazoa</taxon>
        <taxon>Ecdysozoa</taxon>
        <taxon>Arthropoda</taxon>
        <taxon>Hexapoda</taxon>
        <taxon>Insecta</taxon>
        <taxon>Pterygota</taxon>
        <taxon>Neoptera</taxon>
        <taxon>Endopterygota</taxon>
        <taxon>Hymenoptera</taxon>
        <taxon>Cephoidea</taxon>
        <taxon>Cephidae</taxon>
        <taxon>Cephus</taxon>
    </lineage>
</organism>
<dbReference type="GO" id="GO:0071108">
    <property type="term" value="P:protein K48-linked deubiquitination"/>
    <property type="evidence" value="ECO:0007669"/>
    <property type="project" value="InterPro"/>
</dbReference>
<evidence type="ECO:0000256" key="1">
    <source>
        <dbReference type="ARBA" id="ARBA00000707"/>
    </source>
</evidence>
<dbReference type="AlphaFoldDB" id="A0AAJ7BLZ1"/>
<sequence length="496" mass="55676">MLVENCIGAACNSCRITNKLNADLWCVREAIKDLRTLQVMAENVATKDAEIVRNIKILLWGPSVKEDVFKRWAQGFYFSTDEPTALVQTEGGPCAVIAPVQAFILKQLLLEREVQSWKDIKVEKCDQLLVRAMTEIVAQAADMENPKYSIVHTEQNNMTVNGDITDSNNTAKVSTVLLAEEDRSTSGATMEKKYTLDPESFHSQLRILVADDIDQVEKFFTEKINTLKDSFGILLLLYTVVCTKGITGMKSEMSDPTEPVIDSTYGYGSQSLINLMLTGRAVSHVWDHDQDVGGLKLRGIDKQNSVGFLALLEHLRYCEVGTFLKSPSHPVWVLGSETHLTVLFSPERQLVSPETPTAQARRVFKKFDPEGNNFISADLLQDVLSELGLVADSEYVEIMKKKLDSETLGIILLAAFMDEFFPEEQRTCPDTFPLFHYNGLPRSNPDNKVKYHRGQAVLLECTVKCILDSNPMLTVLQTKWPSIETQWDLNKTPSLN</sequence>
<dbReference type="Pfam" id="PF13898">
    <property type="entry name" value="MINDY-3_4_CD"/>
    <property type="match status" value="1"/>
</dbReference>
<dbReference type="GO" id="GO:0006508">
    <property type="term" value="P:proteolysis"/>
    <property type="evidence" value="ECO:0007669"/>
    <property type="project" value="UniProtKB-KW"/>
</dbReference>
<dbReference type="SUPFAM" id="SSF47473">
    <property type="entry name" value="EF-hand"/>
    <property type="match status" value="1"/>
</dbReference>
<evidence type="ECO:0000256" key="3">
    <source>
        <dbReference type="ARBA" id="ARBA00011074"/>
    </source>
</evidence>
<dbReference type="InterPro" id="IPR039785">
    <property type="entry name" value="MINY3/4"/>
</dbReference>
<comment type="similarity">
    <text evidence="3 8">Belongs to the MINDY deubiquitinase family. FAM188 subfamily.</text>
</comment>
<keyword evidence="7 8" id="KW-0788">Thiol protease</keyword>
<protein>
    <recommendedName>
        <fullName evidence="8">Ubiquitin carboxyl-terminal hydrolase MINDY</fullName>
        <ecNumber evidence="8">3.4.19.12</ecNumber>
    </recommendedName>
</protein>
<dbReference type="GeneID" id="107264977"/>
<dbReference type="PANTHER" id="PTHR12473:SF17">
    <property type="entry name" value="UBIQUITIN CARBOXYL-TERMINAL HYDROLASE MINDY-3"/>
    <property type="match status" value="1"/>
</dbReference>
<dbReference type="SMART" id="SM01174">
    <property type="entry name" value="DUF4205"/>
    <property type="match status" value="1"/>
</dbReference>
<dbReference type="EC" id="3.4.19.12" evidence="8"/>
<comment type="function">
    <text evidence="2 8">Hydrolase that can remove 'Lys-48'-linked conjugated ubiquitin from proteins.</text>
</comment>
<evidence type="ECO:0000256" key="2">
    <source>
        <dbReference type="ARBA" id="ARBA00002107"/>
    </source>
</evidence>
<evidence type="ECO:0000256" key="4">
    <source>
        <dbReference type="ARBA" id="ARBA00022670"/>
    </source>
</evidence>
<proteinExistence type="inferred from homology"/>
<dbReference type="InterPro" id="IPR025257">
    <property type="entry name" value="MINDY-3/4_CD"/>
</dbReference>
<dbReference type="GO" id="GO:0005509">
    <property type="term" value="F:calcium ion binding"/>
    <property type="evidence" value="ECO:0007669"/>
    <property type="project" value="InterPro"/>
</dbReference>
<evidence type="ECO:0000313" key="11">
    <source>
        <dbReference type="RefSeq" id="XP_015589338.2"/>
    </source>
</evidence>
<gene>
    <name evidence="11" type="primary">LOC107264977</name>
</gene>
<keyword evidence="10" id="KW-1185">Reference proteome</keyword>
<evidence type="ECO:0000256" key="7">
    <source>
        <dbReference type="ARBA" id="ARBA00022807"/>
    </source>
</evidence>
<reference evidence="11" key="1">
    <citation type="submission" date="2025-08" db="UniProtKB">
        <authorList>
            <consortium name="RefSeq"/>
        </authorList>
    </citation>
    <scope>IDENTIFICATION</scope>
</reference>
<evidence type="ECO:0000256" key="5">
    <source>
        <dbReference type="ARBA" id="ARBA00022786"/>
    </source>
</evidence>
<keyword evidence="6 8" id="KW-0378">Hydrolase</keyword>
<feature type="domain" description="EF-hand" evidence="9">
    <location>
        <begin position="355"/>
        <end position="390"/>
    </location>
</feature>
<dbReference type="RefSeq" id="XP_015589338.2">
    <property type="nucleotide sequence ID" value="XM_015733852.2"/>
</dbReference>
<evidence type="ECO:0000256" key="8">
    <source>
        <dbReference type="RuleBase" id="RU367088"/>
    </source>
</evidence>
<dbReference type="InterPro" id="IPR011992">
    <property type="entry name" value="EF-hand-dom_pair"/>
</dbReference>
<keyword evidence="4 8" id="KW-0645">Protease</keyword>
<dbReference type="Gene3D" id="1.10.238.10">
    <property type="entry name" value="EF-hand"/>
    <property type="match status" value="1"/>
</dbReference>
<evidence type="ECO:0000259" key="9">
    <source>
        <dbReference type="PROSITE" id="PS50222"/>
    </source>
</evidence>
<keyword evidence="5 8" id="KW-0833">Ubl conjugation pathway</keyword>
<dbReference type="PANTHER" id="PTHR12473">
    <property type="entry name" value="UBIQUITIN CARBOXYL-TERMINAL HYDROLASE MINDY-4-RELATED"/>
    <property type="match status" value="1"/>
</dbReference>
<comment type="catalytic activity">
    <reaction evidence="1 8">
        <text>Thiol-dependent hydrolysis of ester, thioester, amide, peptide and isopeptide bonds formed by the C-terminal Gly of ubiquitin (a 76-residue protein attached to proteins as an intracellular targeting signal).</text>
        <dbReference type="EC" id="3.4.19.12"/>
    </reaction>
</comment>